<protein>
    <submittedName>
        <fullName evidence="1">CLUMA_CG016673, isoform A</fullName>
    </submittedName>
</protein>
<dbReference type="EMBL" id="CVRI01000059">
    <property type="protein sequence ID" value="CRL03336.1"/>
    <property type="molecule type" value="Genomic_DNA"/>
</dbReference>
<sequence>MLLPVAREIASRENYSEARGINTRENSSQHARMFFIVHEMFLVIVIDKYLNLGKAGSIKPNTNRMMIYANLIPTVFSTLMFSILEIETQIYISVVFSTSTTTNAF</sequence>
<evidence type="ECO:0000313" key="1">
    <source>
        <dbReference type="EMBL" id="CRL03336.1"/>
    </source>
</evidence>
<gene>
    <name evidence="1" type="ORF">CLUMA_CG016673</name>
</gene>
<evidence type="ECO:0000313" key="2">
    <source>
        <dbReference type="Proteomes" id="UP000183832"/>
    </source>
</evidence>
<keyword evidence="2" id="KW-1185">Reference proteome</keyword>
<organism evidence="1 2">
    <name type="scientific">Clunio marinus</name>
    <dbReference type="NCBI Taxonomy" id="568069"/>
    <lineage>
        <taxon>Eukaryota</taxon>
        <taxon>Metazoa</taxon>
        <taxon>Ecdysozoa</taxon>
        <taxon>Arthropoda</taxon>
        <taxon>Hexapoda</taxon>
        <taxon>Insecta</taxon>
        <taxon>Pterygota</taxon>
        <taxon>Neoptera</taxon>
        <taxon>Endopterygota</taxon>
        <taxon>Diptera</taxon>
        <taxon>Nematocera</taxon>
        <taxon>Chironomoidea</taxon>
        <taxon>Chironomidae</taxon>
        <taxon>Clunio</taxon>
    </lineage>
</organism>
<accession>A0A1J1IT96</accession>
<name>A0A1J1IT96_9DIPT</name>
<dbReference type="AlphaFoldDB" id="A0A1J1IT96"/>
<proteinExistence type="predicted"/>
<dbReference type="Proteomes" id="UP000183832">
    <property type="component" value="Unassembled WGS sequence"/>
</dbReference>
<dbReference type="OrthoDB" id="538336at2759"/>
<reference evidence="1 2" key="1">
    <citation type="submission" date="2015-04" db="EMBL/GenBank/DDBJ databases">
        <authorList>
            <person name="Syromyatnikov M.Y."/>
            <person name="Popov V.N."/>
        </authorList>
    </citation>
    <scope>NUCLEOTIDE SEQUENCE [LARGE SCALE GENOMIC DNA]</scope>
</reference>